<keyword evidence="1" id="KW-1133">Transmembrane helix</keyword>
<keyword evidence="1" id="KW-0812">Transmembrane</keyword>
<gene>
    <name evidence="2" type="ORF">ACFFF7_10750</name>
</gene>
<keyword evidence="1" id="KW-0472">Membrane</keyword>
<keyword evidence="3" id="KW-1185">Reference proteome</keyword>
<feature type="transmembrane region" description="Helical" evidence="1">
    <location>
        <begin position="389"/>
        <end position="410"/>
    </location>
</feature>
<evidence type="ECO:0000256" key="1">
    <source>
        <dbReference type="SAM" id="Phobius"/>
    </source>
</evidence>
<accession>A0ABV6PJ84</accession>
<dbReference type="Proteomes" id="UP001589943">
    <property type="component" value="Unassembled WGS sequence"/>
</dbReference>
<reference evidence="2 3" key="1">
    <citation type="submission" date="2024-09" db="EMBL/GenBank/DDBJ databases">
        <authorList>
            <person name="Sun Q."/>
            <person name="Mori K."/>
        </authorList>
    </citation>
    <scope>NUCLEOTIDE SEQUENCE [LARGE SCALE GENOMIC DNA]</scope>
    <source>
        <strain evidence="2 3">NCAIM B.02537</strain>
    </source>
</reference>
<dbReference type="RefSeq" id="WP_379481351.1">
    <property type="nucleotide sequence ID" value="NZ_JBHLTL010000006.1"/>
</dbReference>
<sequence length="416" mass="44546">MTQPLRPALDHPCLPYGVELDDDAAPARAAAAPEPDQPAYTAYVAPEAATPRSWRGPAYLALVVVPAVLTLLWLLLFASPQYQSRAEYVIRGIEADRPTPGGLADLIGGTQTAGNAAREAAVVKDYLLSPDAIAALKARGIDVVRLFNRPDADLLSRLRFDQPRAETLLDYYRGKVDVDYDKDKGVTTLAVRAFSPGDAQRLARALIDLGEGQVNVFNSRAVEAGINLAQKDMDAAQADLLAIQGALTSFRNVSGALDPARQVEGESSQLLALQGQLAREKASLASMSGFLSAGAPQVQVQASRVAALEAQVSALKSGTTGPSKSVAQQLNAFEQLKLRQDFAAKRYESARAALDSARAQADKQRLFFVAVVKPGLPEKPVRPRPWRTAFALFVGLSVAFAIGWLILAGIREHQAD</sequence>
<evidence type="ECO:0000313" key="2">
    <source>
        <dbReference type="EMBL" id="MFC0589893.1"/>
    </source>
</evidence>
<feature type="transmembrane region" description="Helical" evidence="1">
    <location>
        <begin position="58"/>
        <end position="78"/>
    </location>
</feature>
<proteinExistence type="predicted"/>
<organism evidence="2 3">
    <name type="scientific">Novosphingobium aquiterrae</name>
    <dbReference type="NCBI Taxonomy" id="624388"/>
    <lineage>
        <taxon>Bacteria</taxon>
        <taxon>Pseudomonadati</taxon>
        <taxon>Pseudomonadota</taxon>
        <taxon>Alphaproteobacteria</taxon>
        <taxon>Sphingomonadales</taxon>
        <taxon>Sphingomonadaceae</taxon>
        <taxon>Novosphingobium</taxon>
    </lineage>
</organism>
<protein>
    <submittedName>
        <fullName evidence="2">Capsule biosynthesis protein</fullName>
    </submittedName>
</protein>
<name>A0ABV6PJ84_9SPHN</name>
<dbReference type="PANTHER" id="PTHR32309">
    <property type="entry name" value="TYROSINE-PROTEIN KINASE"/>
    <property type="match status" value="1"/>
</dbReference>
<dbReference type="EMBL" id="JBHLTL010000006">
    <property type="protein sequence ID" value="MFC0589893.1"/>
    <property type="molecule type" value="Genomic_DNA"/>
</dbReference>
<evidence type="ECO:0000313" key="3">
    <source>
        <dbReference type="Proteomes" id="UP001589943"/>
    </source>
</evidence>
<dbReference type="InterPro" id="IPR050445">
    <property type="entry name" value="Bact_polysacc_biosynth/exp"/>
</dbReference>
<comment type="caution">
    <text evidence="2">The sequence shown here is derived from an EMBL/GenBank/DDBJ whole genome shotgun (WGS) entry which is preliminary data.</text>
</comment>
<dbReference type="PANTHER" id="PTHR32309:SF13">
    <property type="entry name" value="FERRIC ENTEROBACTIN TRANSPORT PROTEIN FEPE"/>
    <property type="match status" value="1"/>
</dbReference>